<feature type="signal peptide" evidence="2">
    <location>
        <begin position="1"/>
        <end position="30"/>
    </location>
</feature>
<feature type="compositionally biased region" description="Basic and acidic residues" evidence="1">
    <location>
        <begin position="51"/>
        <end position="63"/>
    </location>
</feature>
<keyword evidence="2" id="KW-0732">Signal</keyword>
<reference evidence="3 4" key="1">
    <citation type="journal article" date="2019" name="Int. J. Syst. Evol. Microbiol.">
        <title>The Global Catalogue of Microorganisms (GCM) 10K type strain sequencing project: providing services to taxonomists for standard genome sequencing and annotation.</title>
        <authorList>
            <consortium name="The Broad Institute Genomics Platform"/>
            <consortium name="The Broad Institute Genome Sequencing Center for Infectious Disease"/>
            <person name="Wu L."/>
            <person name="Ma J."/>
        </authorList>
    </citation>
    <scope>NUCLEOTIDE SEQUENCE [LARGE SCALE GENOMIC DNA]</scope>
    <source>
        <strain evidence="3 4">JCM 4805</strain>
    </source>
</reference>
<dbReference type="RefSeq" id="WP_346098502.1">
    <property type="nucleotide sequence ID" value="NZ_BAAABY010000045.1"/>
</dbReference>
<sequence>MSMWQITRVRRTVAAASLTAALAFTLSACGDEGDGNRSANTVAGQGTEGGKGGERAKRPEQARQPEQPDDSRVIATLQGADGISLDVTSATRDSGGFVTINGVIKNSSDSEYFGTDFWTGPELALQKGAGGGSLGGASLIDKAEKKRYYTLRDTEDRPLTTLGLSSIKPHSENRVFMQFPAPPKSTTDVDLQIPTFQSASLALTDA</sequence>
<feature type="chain" id="PRO_5046888108" description="DUF4352 domain-containing protein" evidence="2">
    <location>
        <begin position="31"/>
        <end position="206"/>
    </location>
</feature>
<proteinExistence type="predicted"/>
<evidence type="ECO:0000256" key="1">
    <source>
        <dbReference type="SAM" id="MobiDB-lite"/>
    </source>
</evidence>
<evidence type="ECO:0000313" key="3">
    <source>
        <dbReference type="EMBL" id="GAA0487376.1"/>
    </source>
</evidence>
<gene>
    <name evidence="3" type="ORF">GCM10010361_60280</name>
</gene>
<name>A0ABN1B086_9ACTN</name>
<evidence type="ECO:0000256" key="2">
    <source>
        <dbReference type="SAM" id="SignalP"/>
    </source>
</evidence>
<comment type="caution">
    <text evidence="3">The sequence shown here is derived from an EMBL/GenBank/DDBJ whole genome shotgun (WGS) entry which is preliminary data.</text>
</comment>
<dbReference type="EMBL" id="BAAABY010000045">
    <property type="protein sequence ID" value="GAA0487376.1"/>
    <property type="molecule type" value="Genomic_DNA"/>
</dbReference>
<feature type="region of interest" description="Disordered" evidence="1">
    <location>
        <begin position="33"/>
        <end position="71"/>
    </location>
</feature>
<protein>
    <recommendedName>
        <fullName evidence="5">DUF4352 domain-containing protein</fullName>
    </recommendedName>
</protein>
<keyword evidence="4" id="KW-1185">Reference proteome</keyword>
<dbReference type="Proteomes" id="UP001500909">
    <property type="component" value="Unassembled WGS sequence"/>
</dbReference>
<evidence type="ECO:0000313" key="4">
    <source>
        <dbReference type="Proteomes" id="UP001500909"/>
    </source>
</evidence>
<organism evidence="3 4">
    <name type="scientific">Streptomyces olivaceiscleroticus</name>
    <dbReference type="NCBI Taxonomy" id="68245"/>
    <lineage>
        <taxon>Bacteria</taxon>
        <taxon>Bacillati</taxon>
        <taxon>Actinomycetota</taxon>
        <taxon>Actinomycetes</taxon>
        <taxon>Kitasatosporales</taxon>
        <taxon>Streptomycetaceae</taxon>
        <taxon>Streptomyces</taxon>
    </lineage>
</organism>
<evidence type="ECO:0008006" key="5">
    <source>
        <dbReference type="Google" id="ProtNLM"/>
    </source>
</evidence>
<accession>A0ABN1B086</accession>